<feature type="compositionally biased region" description="Basic and acidic residues" evidence="5">
    <location>
        <begin position="488"/>
        <end position="502"/>
    </location>
</feature>
<dbReference type="Pfam" id="PF07690">
    <property type="entry name" value="MFS_1"/>
    <property type="match status" value="1"/>
</dbReference>
<dbReference type="PANTHER" id="PTHR23501:SF43">
    <property type="entry name" value="MULTIDRUG TRANSPORTER, PUTATIVE (AFU_ORTHOLOGUE AFUA_6G03040)-RELATED"/>
    <property type="match status" value="1"/>
</dbReference>
<organism evidence="8 9">
    <name type="scientific">Apodospora peruviana</name>
    <dbReference type="NCBI Taxonomy" id="516989"/>
    <lineage>
        <taxon>Eukaryota</taxon>
        <taxon>Fungi</taxon>
        <taxon>Dikarya</taxon>
        <taxon>Ascomycota</taxon>
        <taxon>Pezizomycotina</taxon>
        <taxon>Sordariomycetes</taxon>
        <taxon>Sordariomycetidae</taxon>
        <taxon>Sordariales</taxon>
        <taxon>Lasiosphaeriaceae</taxon>
        <taxon>Apodospora</taxon>
    </lineage>
</organism>
<keyword evidence="4 6" id="KW-0472">Membrane</keyword>
<feature type="transmembrane region" description="Helical" evidence="6">
    <location>
        <begin position="254"/>
        <end position="272"/>
    </location>
</feature>
<dbReference type="PROSITE" id="PS50850">
    <property type="entry name" value="MFS"/>
    <property type="match status" value="1"/>
</dbReference>
<dbReference type="Proteomes" id="UP001283341">
    <property type="component" value="Unassembled WGS sequence"/>
</dbReference>
<feature type="transmembrane region" description="Helical" evidence="6">
    <location>
        <begin position="320"/>
        <end position="340"/>
    </location>
</feature>
<reference evidence="8" key="1">
    <citation type="journal article" date="2023" name="Mol. Phylogenet. Evol.">
        <title>Genome-scale phylogeny and comparative genomics of the fungal order Sordariales.</title>
        <authorList>
            <person name="Hensen N."/>
            <person name="Bonometti L."/>
            <person name="Westerberg I."/>
            <person name="Brannstrom I.O."/>
            <person name="Guillou S."/>
            <person name="Cros-Aarteil S."/>
            <person name="Calhoun S."/>
            <person name="Haridas S."/>
            <person name="Kuo A."/>
            <person name="Mondo S."/>
            <person name="Pangilinan J."/>
            <person name="Riley R."/>
            <person name="LaButti K."/>
            <person name="Andreopoulos B."/>
            <person name="Lipzen A."/>
            <person name="Chen C."/>
            <person name="Yan M."/>
            <person name="Daum C."/>
            <person name="Ng V."/>
            <person name="Clum A."/>
            <person name="Steindorff A."/>
            <person name="Ohm R.A."/>
            <person name="Martin F."/>
            <person name="Silar P."/>
            <person name="Natvig D.O."/>
            <person name="Lalanne C."/>
            <person name="Gautier V."/>
            <person name="Ament-Velasquez S.L."/>
            <person name="Kruys A."/>
            <person name="Hutchinson M.I."/>
            <person name="Powell A.J."/>
            <person name="Barry K."/>
            <person name="Miller A.N."/>
            <person name="Grigoriev I.V."/>
            <person name="Debuchy R."/>
            <person name="Gladieux P."/>
            <person name="Hiltunen Thoren M."/>
            <person name="Johannesson H."/>
        </authorList>
    </citation>
    <scope>NUCLEOTIDE SEQUENCE</scope>
    <source>
        <strain evidence="8">CBS 118394</strain>
    </source>
</reference>
<feature type="domain" description="Major facilitator superfamily (MFS) profile" evidence="7">
    <location>
        <begin position="1"/>
        <end position="477"/>
    </location>
</feature>
<feature type="transmembrane region" description="Helical" evidence="6">
    <location>
        <begin position="55"/>
        <end position="73"/>
    </location>
</feature>
<dbReference type="InterPro" id="IPR020846">
    <property type="entry name" value="MFS_dom"/>
</dbReference>
<accession>A0AAE0I5B2</accession>
<keyword evidence="3 6" id="KW-1133">Transmembrane helix</keyword>
<feature type="region of interest" description="Disordered" evidence="5">
    <location>
        <begin position="488"/>
        <end position="508"/>
    </location>
</feature>
<comment type="subcellular location">
    <subcellularLocation>
        <location evidence="1">Membrane</location>
        <topology evidence="1">Multi-pass membrane protein</topology>
    </subcellularLocation>
</comment>
<feature type="transmembrane region" description="Helical" evidence="6">
    <location>
        <begin position="352"/>
        <end position="375"/>
    </location>
</feature>
<sequence length="508" mass="54806">MLDSSIVATSLFTIAAEFHEIGTINWVALAYTLAFLSCGVLFARVSDVVGRKAAFLAAYFIFIAFSLGCGFSQNLQQLIVCRAFQGIGGSGLYSLTMIIFPELASNDQKKIIAAFVGVVLAIAGVLGPVLGGILTEYASWRWVFWINGPVGSASALLFFLTWPDKKYLPLLERRAWKEVDFLGSFLLIASAVLIVFPFQDAGIESDQWSRADFLAPLILGIASFVALLAWQYYIDRRRSDKMAAAVPLILLRNGVYTATVLNTVCMGFPYLLSLYVFPTRFQVVNGKSALEAGLMMLPMLAGAAIGSTAAGALNGNRNRLFETLMAGCVLLIIGCAAETTVSDERPYEAKSLGFLVFIGLGFGFSATASTMLANIESTMREHASAQGIVAQVRILGGSIGIAASSAILGVNTRSELAGVLPAEQLSHLASVTSSLSPEQQGAVRHAYTSALREDMIVCCAVLALGTVCTLGAYRRNRLPIADQVREQHRQEEERRRAVRERQANNILP</sequence>
<dbReference type="AlphaFoldDB" id="A0AAE0I5B2"/>
<dbReference type="GO" id="GO:0005886">
    <property type="term" value="C:plasma membrane"/>
    <property type="evidence" value="ECO:0007669"/>
    <property type="project" value="TreeGrafter"/>
</dbReference>
<feature type="transmembrane region" description="Helical" evidence="6">
    <location>
        <begin position="24"/>
        <end position="43"/>
    </location>
</feature>
<keyword evidence="9" id="KW-1185">Reference proteome</keyword>
<feature type="transmembrane region" description="Helical" evidence="6">
    <location>
        <begin position="213"/>
        <end position="233"/>
    </location>
</feature>
<proteinExistence type="predicted"/>
<feature type="transmembrane region" description="Helical" evidence="6">
    <location>
        <begin position="292"/>
        <end position="313"/>
    </location>
</feature>
<name>A0AAE0I5B2_9PEZI</name>
<keyword evidence="2 6" id="KW-0812">Transmembrane</keyword>
<evidence type="ECO:0000256" key="1">
    <source>
        <dbReference type="ARBA" id="ARBA00004141"/>
    </source>
</evidence>
<feature type="transmembrane region" description="Helical" evidence="6">
    <location>
        <begin position="140"/>
        <end position="160"/>
    </location>
</feature>
<feature type="transmembrane region" description="Helical" evidence="6">
    <location>
        <begin position="181"/>
        <end position="198"/>
    </location>
</feature>
<evidence type="ECO:0000256" key="4">
    <source>
        <dbReference type="ARBA" id="ARBA00023136"/>
    </source>
</evidence>
<comment type="caution">
    <text evidence="8">The sequence shown here is derived from an EMBL/GenBank/DDBJ whole genome shotgun (WGS) entry which is preliminary data.</text>
</comment>
<dbReference type="PANTHER" id="PTHR23501">
    <property type="entry name" value="MAJOR FACILITATOR SUPERFAMILY"/>
    <property type="match status" value="1"/>
</dbReference>
<dbReference type="SUPFAM" id="SSF103473">
    <property type="entry name" value="MFS general substrate transporter"/>
    <property type="match status" value="1"/>
</dbReference>
<evidence type="ECO:0000256" key="3">
    <source>
        <dbReference type="ARBA" id="ARBA00022989"/>
    </source>
</evidence>
<gene>
    <name evidence="8" type="ORF">B0H66DRAFT_244139</name>
</gene>
<evidence type="ECO:0000256" key="5">
    <source>
        <dbReference type="SAM" id="MobiDB-lite"/>
    </source>
</evidence>
<dbReference type="Gene3D" id="1.20.1250.20">
    <property type="entry name" value="MFS general substrate transporter like domains"/>
    <property type="match status" value="2"/>
</dbReference>
<feature type="transmembrane region" description="Helical" evidence="6">
    <location>
        <begin position="112"/>
        <end position="134"/>
    </location>
</feature>
<dbReference type="InterPro" id="IPR011701">
    <property type="entry name" value="MFS"/>
</dbReference>
<dbReference type="EMBL" id="JAUEDM010000004">
    <property type="protein sequence ID" value="KAK3318584.1"/>
    <property type="molecule type" value="Genomic_DNA"/>
</dbReference>
<evidence type="ECO:0000259" key="7">
    <source>
        <dbReference type="PROSITE" id="PS50850"/>
    </source>
</evidence>
<evidence type="ECO:0000313" key="9">
    <source>
        <dbReference type="Proteomes" id="UP001283341"/>
    </source>
</evidence>
<protein>
    <submittedName>
        <fullName evidence="8">Major facilitator superfamily transporter</fullName>
    </submittedName>
</protein>
<evidence type="ECO:0000256" key="2">
    <source>
        <dbReference type="ARBA" id="ARBA00022692"/>
    </source>
</evidence>
<evidence type="ECO:0000313" key="8">
    <source>
        <dbReference type="EMBL" id="KAK3318584.1"/>
    </source>
</evidence>
<dbReference type="GO" id="GO:0022857">
    <property type="term" value="F:transmembrane transporter activity"/>
    <property type="evidence" value="ECO:0007669"/>
    <property type="project" value="InterPro"/>
</dbReference>
<evidence type="ECO:0000256" key="6">
    <source>
        <dbReference type="SAM" id="Phobius"/>
    </source>
</evidence>
<dbReference type="InterPro" id="IPR036259">
    <property type="entry name" value="MFS_trans_sf"/>
</dbReference>
<reference evidence="8" key="2">
    <citation type="submission" date="2023-06" db="EMBL/GenBank/DDBJ databases">
        <authorList>
            <consortium name="Lawrence Berkeley National Laboratory"/>
            <person name="Haridas S."/>
            <person name="Hensen N."/>
            <person name="Bonometti L."/>
            <person name="Westerberg I."/>
            <person name="Brannstrom I.O."/>
            <person name="Guillou S."/>
            <person name="Cros-Aarteil S."/>
            <person name="Calhoun S."/>
            <person name="Kuo A."/>
            <person name="Mondo S."/>
            <person name="Pangilinan J."/>
            <person name="Riley R."/>
            <person name="Labutti K."/>
            <person name="Andreopoulos B."/>
            <person name="Lipzen A."/>
            <person name="Chen C."/>
            <person name="Yanf M."/>
            <person name="Daum C."/>
            <person name="Ng V."/>
            <person name="Clum A."/>
            <person name="Steindorff A."/>
            <person name="Ohm R."/>
            <person name="Martin F."/>
            <person name="Silar P."/>
            <person name="Natvig D."/>
            <person name="Lalanne C."/>
            <person name="Gautier V."/>
            <person name="Ament-Velasquez S.L."/>
            <person name="Kruys A."/>
            <person name="Hutchinson M.I."/>
            <person name="Powell A.J."/>
            <person name="Barry K."/>
            <person name="Miller A.N."/>
            <person name="Grigoriev I.V."/>
            <person name="Debuchy R."/>
            <person name="Gladieux P."/>
            <person name="Thoren M.H."/>
            <person name="Johannesson H."/>
        </authorList>
    </citation>
    <scope>NUCLEOTIDE SEQUENCE</scope>
    <source>
        <strain evidence="8">CBS 118394</strain>
    </source>
</reference>